<dbReference type="EMBL" id="LSLI01000087">
    <property type="protein sequence ID" value="KXS31253.1"/>
    <property type="molecule type" value="Genomic_DNA"/>
</dbReference>
<dbReference type="Pfam" id="PF01206">
    <property type="entry name" value="TusA"/>
    <property type="match status" value="1"/>
</dbReference>
<name>A0A139BR26_9PROT</name>
<dbReference type="PANTHER" id="PTHR33279">
    <property type="entry name" value="SULFUR CARRIER PROTEIN YEDF-RELATED"/>
    <property type="match status" value="1"/>
</dbReference>
<protein>
    <submittedName>
        <fullName evidence="3">SirA family protein</fullName>
    </submittedName>
</protein>
<dbReference type="AlphaFoldDB" id="A0A139BR26"/>
<dbReference type="PANTHER" id="PTHR33279:SF2">
    <property type="entry name" value="SULFUR CARRIER PROTEIN TUSA"/>
    <property type="match status" value="1"/>
</dbReference>
<evidence type="ECO:0000313" key="3">
    <source>
        <dbReference type="EMBL" id="KXS31253.1"/>
    </source>
</evidence>
<dbReference type="CDD" id="cd00291">
    <property type="entry name" value="SirA_YedF_YeeD"/>
    <property type="match status" value="1"/>
</dbReference>
<organism evidence="3 4">
    <name type="scientific">Candidatus Gallionella acididurans</name>
    <dbReference type="NCBI Taxonomy" id="1796491"/>
    <lineage>
        <taxon>Bacteria</taxon>
        <taxon>Pseudomonadati</taxon>
        <taxon>Pseudomonadota</taxon>
        <taxon>Betaproteobacteria</taxon>
        <taxon>Nitrosomonadales</taxon>
        <taxon>Gallionellaceae</taxon>
        <taxon>Gallionella</taxon>
    </lineage>
</organism>
<accession>A0A139BR26</accession>
<comment type="similarity">
    <text evidence="1">Belongs to the sulfur carrier protein TusA family.</text>
</comment>
<dbReference type="InterPro" id="IPR001455">
    <property type="entry name" value="TusA-like"/>
</dbReference>
<evidence type="ECO:0000259" key="2">
    <source>
        <dbReference type="Pfam" id="PF01206"/>
    </source>
</evidence>
<dbReference type="Proteomes" id="UP000070578">
    <property type="component" value="Unassembled WGS sequence"/>
</dbReference>
<reference evidence="3 4" key="2">
    <citation type="submission" date="2016-03" db="EMBL/GenBank/DDBJ databases">
        <title>New uncultured bacterium of the family Gallionellaceae from acid mine drainage: description and reconstruction of genome based on metagenomic analysis of microbial community.</title>
        <authorList>
            <person name="Kadnikov V."/>
            <person name="Ivasenko D."/>
            <person name="Beletsky A."/>
            <person name="Mardanov A."/>
            <person name="Danilova E."/>
            <person name="Pimenov N."/>
            <person name="Karnachuk O."/>
            <person name="Ravin N."/>
        </authorList>
    </citation>
    <scope>NUCLEOTIDE SEQUENCE [LARGE SCALE GENOMIC DNA]</scope>
    <source>
        <strain evidence="3">ShG14-8</strain>
    </source>
</reference>
<evidence type="ECO:0000313" key="4">
    <source>
        <dbReference type="Proteomes" id="UP000070578"/>
    </source>
</evidence>
<gene>
    <name evidence="3" type="ORF">AWT59_2612</name>
</gene>
<feature type="domain" description="UPF0033" evidence="2">
    <location>
        <begin position="5"/>
        <end position="74"/>
    </location>
</feature>
<dbReference type="InterPro" id="IPR036868">
    <property type="entry name" value="TusA-like_sf"/>
</dbReference>
<proteinExistence type="inferred from homology"/>
<comment type="caution">
    <text evidence="3">The sequence shown here is derived from an EMBL/GenBank/DDBJ whole genome shotgun (WGS) entry which is preliminary data.</text>
</comment>
<dbReference type="Gene3D" id="3.30.110.40">
    <property type="entry name" value="TusA-like domain"/>
    <property type="match status" value="1"/>
</dbReference>
<dbReference type="SUPFAM" id="SSF64307">
    <property type="entry name" value="SirA-like"/>
    <property type="match status" value="1"/>
</dbReference>
<sequence>MNYDKELDVRGMNCPLPVLKTRKSLNDMISKQVLKIISTDAGSIKDMQAFANQTENSLISSAETNGEYVFFMQKK</sequence>
<reference evidence="3 4" key="1">
    <citation type="submission" date="2016-02" db="EMBL/GenBank/DDBJ databases">
        <authorList>
            <person name="Wen L."/>
            <person name="He K."/>
            <person name="Yang H."/>
        </authorList>
    </citation>
    <scope>NUCLEOTIDE SEQUENCE [LARGE SCALE GENOMIC DNA]</scope>
    <source>
        <strain evidence="3">ShG14-8</strain>
    </source>
</reference>
<evidence type="ECO:0000256" key="1">
    <source>
        <dbReference type="ARBA" id="ARBA00008984"/>
    </source>
</evidence>